<evidence type="ECO:0000256" key="3">
    <source>
        <dbReference type="ARBA" id="ARBA00023163"/>
    </source>
</evidence>
<organism evidence="6 7">
    <name type="scientific">Caulobacter ginsengisoli</name>
    <dbReference type="NCBI Taxonomy" id="400775"/>
    <lineage>
        <taxon>Bacteria</taxon>
        <taxon>Pseudomonadati</taxon>
        <taxon>Pseudomonadota</taxon>
        <taxon>Alphaproteobacteria</taxon>
        <taxon>Caulobacterales</taxon>
        <taxon>Caulobacteraceae</taxon>
        <taxon>Caulobacter</taxon>
    </lineage>
</organism>
<dbReference type="EMBL" id="JAUSVS010000008">
    <property type="protein sequence ID" value="MDQ0465878.1"/>
    <property type="molecule type" value="Genomic_DNA"/>
</dbReference>
<dbReference type="Proteomes" id="UP001228905">
    <property type="component" value="Unassembled WGS sequence"/>
</dbReference>
<dbReference type="Gene3D" id="1.10.357.10">
    <property type="entry name" value="Tetracycline Repressor, domain 2"/>
    <property type="match status" value="1"/>
</dbReference>
<dbReference type="InterPro" id="IPR054156">
    <property type="entry name" value="YxaF_TetR_C"/>
</dbReference>
<reference evidence="6 7" key="1">
    <citation type="submission" date="2023-07" db="EMBL/GenBank/DDBJ databases">
        <title>Genomic Encyclopedia of Type Strains, Phase IV (KMG-IV): sequencing the most valuable type-strain genomes for metagenomic binning, comparative biology and taxonomic classification.</title>
        <authorList>
            <person name="Goeker M."/>
        </authorList>
    </citation>
    <scope>NUCLEOTIDE SEQUENCE [LARGE SCALE GENOMIC DNA]</scope>
    <source>
        <strain evidence="6 7">DSM 18695</strain>
    </source>
</reference>
<evidence type="ECO:0000313" key="6">
    <source>
        <dbReference type="EMBL" id="MDQ0465878.1"/>
    </source>
</evidence>
<keyword evidence="3" id="KW-0804">Transcription</keyword>
<dbReference type="PANTHER" id="PTHR47506:SF3">
    <property type="entry name" value="HTH-TYPE TRANSCRIPTIONAL REGULATOR LMRA"/>
    <property type="match status" value="1"/>
</dbReference>
<dbReference type="SUPFAM" id="SSF48498">
    <property type="entry name" value="Tetracyclin repressor-like, C-terminal domain"/>
    <property type="match status" value="1"/>
</dbReference>
<dbReference type="InterPro" id="IPR009057">
    <property type="entry name" value="Homeodomain-like_sf"/>
</dbReference>
<feature type="DNA-binding region" description="H-T-H motif" evidence="4">
    <location>
        <begin position="26"/>
        <end position="45"/>
    </location>
</feature>
<keyword evidence="7" id="KW-1185">Reference proteome</keyword>
<dbReference type="Pfam" id="PF21993">
    <property type="entry name" value="TetR_C_13_2"/>
    <property type="match status" value="1"/>
</dbReference>
<dbReference type="InterPro" id="IPR001647">
    <property type="entry name" value="HTH_TetR"/>
</dbReference>
<evidence type="ECO:0000313" key="7">
    <source>
        <dbReference type="Proteomes" id="UP001228905"/>
    </source>
</evidence>
<comment type="caution">
    <text evidence="6">The sequence shown here is derived from an EMBL/GenBank/DDBJ whole genome shotgun (WGS) entry which is preliminary data.</text>
</comment>
<dbReference type="PANTHER" id="PTHR47506">
    <property type="entry name" value="TRANSCRIPTIONAL REGULATORY PROTEIN"/>
    <property type="match status" value="1"/>
</dbReference>
<keyword evidence="1" id="KW-0805">Transcription regulation</keyword>
<dbReference type="InterPro" id="IPR036271">
    <property type="entry name" value="Tet_transcr_reg_TetR-rel_C_sf"/>
</dbReference>
<name>A0ABU0IV33_9CAUL</name>
<protein>
    <submittedName>
        <fullName evidence="6">AcrR family transcriptional regulator</fullName>
    </submittedName>
</protein>
<dbReference type="PROSITE" id="PS50977">
    <property type="entry name" value="HTH_TETR_2"/>
    <property type="match status" value="1"/>
</dbReference>
<evidence type="ECO:0000256" key="4">
    <source>
        <dbReference type="PROSITE-ProRule" id="PRU00335"/>
    </source>
</evidence>
<dbReference type="SUPFAM" id="SSF46689">
    <property type="entry name" value="Homeodomain-like"/>
    <property type="match status" value="1"/>
</dbReference>
<accession>A0ABU0IV33</accession>
<dbReference type="PRINTS" id="PR00455">
    <property type="entry name" value="HTHTETR"/>
</dbReference>
<evidence type="ECO:0000256" key="1">
    <source>
        <dbReference type="ARBA" id="ARBA00023015"/>
    </source>
</evidence>
<gene>
    <name evidence="6" type="ORF">QO010_003670</name>
</gene>
<sequence length="201" mass="22152">MPTTTKARIVSEARRLFAEQGYATTGLTAIRAAAGVHAGSLYHAFPSKQALLIAVLEDYLAQMDDRLVGPAWAGVDDPIERIFALLARYRQFLIDTGFMFGCPIGFIALEIHQPDDDVRALIWENFNNWMKRVRDCLDQVEFASPTDLDNVATLVLTTMEGAVMLARTARSIAPFDQSVTALRDYISRLSAEPAPSNSGQS</sequence>
<keyword evidence="2 4" id="KW-0238">DNA-binding</keyword>
<evidence type="ECO:0000256" key="2">
    <source>
        <dbReference type="ARBA" id="ARBA00023125"/>
    </source>
</evidence>
<evidence type="ECO:0000259" key="5">
    <source>
        <dbReference type="PROSITE" id="PS50977"/>
    </source>
</evidence>
<dbReference type="Pfam" id="PF00440">
    <property type="entry name" value="TetR_N"/>
    <property type="match status" value="1"/>
</dbReference>
<proteinExistence type="predicted"/>
<feature type="domain" description="HTH tetR-type" evidence="5">
    <location>
        <begin position="3"/>
        <end position="63"/>
    </location>
</feature>